<keyword evidence="2" id="KW-1185">Reference proteome</keyword>
<evidence type="ECO:0000313" key="2">
    <source>
        <dbReference type="Proteomes" id="UP001236369"/>
    </source>
</evidence>
<organism evidence="1 2">
    <name type="scientific">Methylobacterium persicinum</name>
    <dbReference type="NCBI Taxonomy" id="374426"/>
    <lineage>
        <taxon>Bacteria</taxon>
        <taxon>Pseudomonadati</taxon>
        <taxon>Pseudomonadota</taxon>
        <taxon>Alphaproteobacteria</taxon>
        <taxon>Hyphomicrobiales</taxon>
        <taxon>Methylobacteriaceae</taxon>
        <taxon>Methylobacterium</taxon>
    </lineage>
</organism>
<sequence length="97" mass="10864">MTTTITYHGSVTDEAHGRNRHDIRVAGPMARSVETWFVHHADAVRSPEQVVPGEIRMDVFDPPTGWLGRSAVRDILLRARLALPCAGSMAYVDVRRR</sequence>
<reference evidence="1 2" key="1">
    <citation type="submission" date="2023-07" db="EMBL/GenBank/DDBJ databases">
        <title>Genomic Encyclopedia of Type Strains, Phase IV (KMG-IV): sequencing the most valuable type-strain genomes for metagenomic binning, comparative biology and taxonomic classification.</title>
        <authorList>
            <person name="Goeker M."/>
        </authorList>
    </citation>
    <scope>NUCLEOTIDE SEQUENCE [LARGE SCALE GENOMIC DNA]</scope>
    <source>
        <strain evidence="1 2">DSM 19562</strain>
    </source>
</reference>
<evidence type="ECO:0000313" key="1">
    <source>
        <dbReference type="EMBL" id="MDQ0445345.1"/>
    </source>
</evidence>
<accession>A0ABU0HUE3</accession>
<protein>
    <submittedName>
        <fullName evidence="1">Uncharacterized protein</fullName>
    </submittedName>
</protein>
<proteinExistence type="predicted"/>
<name>A0ABU0HUE3_9HYPH</name>
<dbReference type="RefSeq" id="WP_238252680.1">
    <property type="nucleotide sequence ID" value="NZ_BPQX01000058.1"/>
</dbReference>
<dbReference type="Proteomes" id="UP001236369">
    <property type="component" value="Unassembled WGS sequence"/>
</dbReference>
<gene>
    <name evidence="1" type="ORF">QO016_004874</name>
</gene>
<comment type="caution">
    <text evidence="1">The sequence shown here is derived from an EMBL/GenBank/DDBJ whole genome shotgun (WGS) entry which is preliminary data.</text>
</comment>
<dbReference type="EMBL" id="JAUSVV010000027">
    <property type="protein sequence ID" value="MDQ0445345.1"/>
    <property type="molecule type" value="Genomic_DNA"/>
</dbReference>